<sequence length="990" mass="110156">MASLLRERSGTLGRESSGDSLRLSSMSLTERSSTESLPLPFGELGCKLSDQELRETAYEIFVAACRNTAGKPLTYISSSERAVGSTTPSSAERSLSSASSMSASPSMQRSLTSTAASKMKKALGMKSSKRGPGKESSPSARAVKKPMTIGELMRVQMRVSEQTDSRIRRGLLRISASQLGRRVESIILPLELMQQFKTSDFPDQQEYEFWRSRNLKLLEAGLLLHPLIGLDKSDVSSQRLRQIIRGASERPIETGKNSESMQALRSAVMPLASRSADGFSSDAYHWADGSPLNLHLYHVLLEACFDYEEGSIIDEIDDLMDLIKKTWIVLGITQMLHNLCFLWILFYRFVKTGQRDLDLLVAADNQLMEVSNDAKSSKDVVYSKILSSTLSSILGWSEKRLLTYHDTFSATNIEFMEYIVSLGVSSAKIMVEDISHEYRRKRREEADVARSRIETYIRSSLRTSFAQIMEKVDSNRRSAKNQSISVPVLAILAKDIGDLANKEKNIFSPILKRWHPLAAGVAVATLHSCFGNELKQFISSVTDLTIDSVQVLKAADKLEKDLVQIAVEDSVDSEDGGKGLIREMPPYEAESAIANLTKAWLKVRVDKLKECVDKNLQQEAWNSKGSNKERCAPSAVEVLRSVVETIDAFFQLPIPIHPALLPDLMIVLDKSLQYYATKVKAGCGTRSSFIPALPSLTRVEIGSKIWKKKEKSQNLQRRNSQVGTVTGENSFGLLQFCVRMNTLHHIRTEVENLGKKIKTCLRNVESAQADITNGFESKFDLTLSACQEGIQQLCETAAYKMIFSDLSHVLWDSLYIGDTSASRIDPMLKQLDQNLGTISNILHDRLRNRVITAVMKASFDGFLLVLLAGGPARAFARHDSQILEDDFKALKDVYLADGDGLPVEVVEKAAAQVKSVLSLFRIDTESLIERFKHLMIETCGATAKSKLPLPPTSGHWSPTDANTVLRVLCHRNDEAASKFLKKMYNLPKKL</sequence>
<evidence type="ECO:0000256" key="1">
    <source>
        <dbReference type="SAM" id="MobiDB-lite"/>
    </source>
</evidence>
<comment type="caution">
    <text evidence="4">The sequence shown here is derived from an EMBL/GenBank/DDBJ whole genome shotgun (WGS) entry which is preliminary data.</text>
</comment>
<feature type="compositionally biased region" description="Low complexity" evidence="1">
    <location>
        <begin position="12"/>
        <end position="28"/>
    </location>
</feature>
<dbReference type="InterPro" id="IPR014772">
    <property type="entry name" value="Munc13_dom-2"/>
</dbReference>
<dbReference type="PANTHER" id="PTHR31280:SF4">
    <property type="entry name" value="ELONGATION FACTOR TS (DUF810)"/>
    <property type="match status" value="1"/>
</dbReference>
<feature type="domain" description="MHD2" evidence="3">
    <location>
        <begin position="821"/>
        <end position="931"/>
    </location>
</feature>
<feature type="compositionally biased region" description="Low complexity" evidence="1">
    <location>
        <begin position="85"/>
        <end position="111"/>
    </location>
</feature>
<evidence type="ECO:0000259" key="3">
    <source>
        <dbReference type="PROSITE" id="PS51259"/>
    </source>
</evidence>
<dbReference type="SMR" id="A0A8T3A6Z4"/>
<dbReference type="PROSITE" id="PS51259">
    <property type="entry name" value="MHD2"/>
    <property type="match status" value="1"/>
</dbReference>
<dbReference type="PANTHER" id="PTHR31280">
    <property type="entry name" value="PROTEIN UNC-13 HOMOLOG"/>
    <property type="match status" value="1"/>
</dbReference>
<dbReference type="InterPro" id="IPR014770">
    <property type="entry name" value="Munc13_1"/>
</dbReference>
<dbReference type="PROSITE" id="PS51258">
    <property type="entry name" value="MHD1"/>
    <property type="match status" value="1"/>
</dbReference>
<feature type="region of interest" description="Disordered" evidence="1">
    <location>
        <begin position="79"/>
        <end position="143"/>
    </location>
</feature>
<keyword evidence="5" id="KW-1185">Reference proteome</keyword>
<protein>
    <submittedName>
        <fullName evidence="4">Uncharacterized protein</fullName>
    </submittedName>
</protein>
<dbReference type="Proteomes" id="UP000829196">
    <property type="component" value="Unassembled WGS sequence"/>
</dbReference>
<evidence type="ECO:0000313" key="5">
    <source>
        <dbReference type="Proteomes" id="UP000829196"/>
    </source>
</evidence>
<feature type="region of interest" description="Disordered" evidence="1">
    <location>
        <begin position="1"/>
        <end position="36"/>
    </location>
</feature>
<feature type="compositionally biased region" description="Basic residues" evidence="1">
    <location>
        <begin position="118"/>
        <end position="131"/>
    </location>
</feature>
<evidence type="ECO:0000313" key="4">
    <source>
        <dbReference type="EMBL" id="KAI0491572.1"/>
    </source>
</evidence>
<feature type="domain" description="MHD1" evidence="2">
    <location>
        <begin position="549"/>
        <end position="693"/>
    </location>
</feature>
<accession>A0A8T3A6Z4</accession>
<dbReference type="AlphaFoldDB" id="A0A8T3A6Z4"/>
<name>A0A8T3A6Z4_DENNO</name>
<dbReference type="Gene3D" id="1.10.357.50">
    <property type="match status" value="1"/>
</dbReference>
<dbReference type="InterPro" id="IPR008528">
    <property type="entry name" value="unc-13_homologue"/>
</dbReference>
<dbReference type="EMBL" id="JAGYWB010000018">
    <property type="protein sequence ID" value="KAI0491572.1"/>
    <property type="molecule type" value="Genomic_DNA"/>
</dbReference>
<dbReference type="OrthoDB" id="2015333at2759"/>
<reference evidence="4" key="1">
    <citation type="journal article" date="2022" name="Front. Genet.">
        <title>Chromosome-Scale Assembly of the Dendrobium nobile Genome Provides Insights Into the Molecular Mechanism of the Biosynthesis of the Medicinal Active Ingredient of Dendrobium.</title>
        <authorList>
            <person name="Xu Q."/>
            <person name="Niu S.-C."/>
            <person name="Li K.-L."/>
            <person name="Zheng P.-J."/>
            <person name="Zhang X.-J."/>
            <person name="Jia Y."/>
            <person name="Liu Y."/>
            <person name="Niu Y.-X."/>
            <person name="Yu L.-H."/>
            <person name="Chen D.-F."/>
            <person name="Zhang G.-Q."/>
        </authorList>
    </citation>
    <scope>NUCLEOTIDE SEQUENCE</scope>
    <source>
        <tissue evidence="4">Leaf</tissue>
    </source>
</reference>
<dbReference type="Pfam" id="PF25761">
    <property type="entry name" value="TPR_PATROL1"/>
    <property type="match status" value="1"/>
</dbReference>
<dbReference type="InterPro" id="IPR057984">
    <property type="entry name" value="PATROL1_C"/>
</dbReference>
<evidence type="ECO:0000259" key="2">
    <source>
        <dbReference type="PROSITE" id="PS51258"/>
    </source>
</evidence>
<gene>
    <name evidence="4" type="ORF">KFK09_025832</name>
</gene>
<proteinExistence type="predicted"/>
<organism evidence="4 5">
    <name type="scientific">Dendrobium nobile</name>
    <name type="common">Orchid</name>
    <dbReference type="NCBI Taxonomy" id="94219"/>
    <lineage>
        <taxon>Eukaryota</taxon>
        <taxon>Viridiplantae</taxon>
        <taxon>Streptophyta</taxon>
        <taxon>Embryophyta</taxon>
        <taxon>Tracheophyta</taxon>
        <taxon>Spermatophyta</taxon>
        <taxon>Magnoliopsida</taxon>
        <taxon>Liliopsida</taxon>
        <taxon>Asparagales</taxon>
        <taxon>Orchidaceae</taxon>
        <taxon>Epidendroideae</taxon>
        <taxon>Malaxideae</taxon>
        <taxon>Dendrobiinae</taxon>
        <taxon>Dendrobium</taxon>
    </lineage>
</organism>